<dbReference type="InterPro" id="IPR001179">
    <property type="entry name" value="PPIase_FKBP_dom"/>
</dbReference>
<dbReference type="eggNOG" id="COG0545">
    <property type="taxonomic scope" value="Bacteria"/>
</dbReference>
<evidence type="ECO:0000256" key="4">
    <source>
        <dbReference type="ARBA" id="ARBA00023110"/>
    </source>
</evidence>
<feature type="domain" description="PPIase FKBP-type" evidence="8">
    <location>
        <begin position="148"/>
        <end position="234"/>
    </location>
</feature>
<dbReference type="PANTHER" id="PTHR43811:SF19">
    <property type="entry name" value="39 KDA FK506-BINDING NUCLEAR PROTEIN"/>
    <property type="match status" value="1"/>
</dbReference>
<dbReference type="RefSeq" id="WP_011340480.1">
    <property type="nucleotide sequence ID" value="NC_007498.2"/>
</dbReference>
<dbReference type="OrthoDB" id="9812109at2"/>
<evidence type="ECO:0000256" key="2">
    <source>
        <dbReference type="ARBA" id="ARBA00006577"/>
    </source>
</evidence>
<evidence type="ECO:0000313" key="10">
    <source>
        <dbReference type="Proteomes" id="UP000002534"/>
    </source>
</evidence>
<dbReference type="SUPFAM" id="SSF54534">
    <property type="entry name" value="FKBP-like"/>
    <property type="match status" value="1"/>
</dbReference>
<protein>
    <recommendedName>
        <fullName evidence="7">Peptidyl-prolyl cis-trans isomerase</fullName>
        <ecNumber evidence="7">5.2.1.8</ecNumber>
    </recommendedName>
</protein>
<organism evidence="9 10">
    <name type="scientific">Syntrophotalea carbinolica (strain DSM 2380 / NBRC 103641 / GraBd1)</name>
    <name type="common">Pelobacter carbinolicus</name>
    <dbReference type="NCBI Taxonomy" id="338963"/>
    <lineage>
        <taxon>Bacteria</taxon>
        <taxon>Pseudomonadati</taxon>
        <taxon>Thermodesulfobacteriota</taxon>
        <taxon>Desulfuromonadia</taxon>
        <taxon>Desulfuromonadales</taxon>
        <taxon>Syntrophotaleaceae</taxon>
        <taxon>Syntrophotalea</taxon>
    </lineage>
</organism>
<proteinExistence type="inferred from homology"/>
<evidence type="ECO:0000313" key="9">
    <source>
        <dbReference type="EMBL" id="ABA88033.1"/>
    </source>
</evidence>
<dbReference type="InterPro" id="IPR036944">
    <property type="entry name" value="PPIase_FKBP_N_sf"/>
</dbReference>
<dbReference type="EMBL" id="CP000142">
    <property type="protein sequence ID" value="ABA88033.1"/>
    <property type="molecule type" value="Genomic_DNA"/>
</dbReference>
<keyword evidence="3" id="KW-0732">Signal</keyword>
<dbReference type="Gene3D" id="3.10.50.40">
    <property type="match status" value="1"/>
</dbReference>
<dbReference type="EC" id="5.2.1.8" evidence="7"/>
<dbReference type="NCBIfam" id="NF008602">
    <property type="entry name" value="PRK11570.1"/>
    <property type="match status" value="1"/>
</dbReference>
<dbReference type="PRINTS" id="PR01730">
    <property type="entry name" value="INFPOTNTIATR"/>
</dbReference>
<dbReference type="PROSITE" id="PS51257">
    <property type="entry name" value="PROKAR_LIPOPROTEIN"/>
    <property type="match status" value="1"/>
</dbReference>
<gene>
    <name evidence="9" type="ordered locus">Pcar_0774</name>
</gene>
<keyword evidence="5 6" id="KW-0413">Isomerase</keyword>
<dbReference type="GO" id="GO:0016020">
    <property type="term" value="C:membrane"/>
    <property type="evidence" value="ECO:0007669"/>
    <property type="project" value="InterPro"/>
</dbReference>
<evidence type="ECO:0000256" key="7">
    <source>
        <dbReference type="RuleBase" id="RU003915"/>
    </source>
</evidence>
<dbReference type="PROSITE" id="PS50059">
    <property type="entry name" value="FKBP_PPIASE"/>
    <property type="match status" value="1"/>
</dbReference>
<dbReference type="GO" id="GO:0003755">
    <property type="term" value="F:peptidyl-prolyl cis-trans isomerase activity"/>
    <property type="evidence" value="ECO:0007669"/>
    <property type="project" value="UniProtKB-UniRule"/>
</dbReference>
<comment type="similarity">
    <text evidence="2 7">Belongs to the FKBP-type PPIase family.</text>
</comment>
<dbReference type="InterPro" id="IPR046357">
    <property type="entry name" value="PPIase_dom_sf"/>
</dbReference>
<evidence type="ECO:0000256" key="1">
    <source>
        <dbReference type="ARBA" id="ARBA00000971"/>
    </source>
</evidence>
<sequence>MKRGMSISLAAVAMVLTIGGCSGKEQAVVKMESLQDKVSYGIGLRIGRDFKAQQVELSTDLLMKGIEDGLAGTEPLLTDDEIRETMVAFQKEMVAKEKTRLEEATVKNAEEGKKYLEDNAKKEGVQTLPSGLQYKVITEGTGKQPAAEDMVKVHYRGTLVDGTEFDSSYARKEPAELRVGGVIPGWTEALQLMKEGSKWQLVLPPELAYGERGAGPRIGPNATLVFEVELLEVKPQEK</sequence>
<dbReference type="InterPro" id="IPR000774">
    <property type="entry name" value="PPIase_FKBP_N"/>
</dbReference>
<evidence type="ECO:0000259" key="8">
    <source>
        <dbReference type="PROSITE" id="PS50059"/>
    </source>
</evidence>
<reference evidence="9 10" key="2">
    <citation type="journal article" date="2012" name="BMC Genomics">
        <title>The genome of Pelobacter carbinolicus reveals surprising metabolic capabilities and physiological features.</title>
        <authorList>
            <person name="Aklujkar M."/>
            <person name="Haveman S.A."/>
            <person name="Didonato R.Jr."/>
            <person name="Chertkov O."/>
            <person name="Han C.S."/>
            <person name="Land M.L."/>
            <person name="Brown P."/>
            <person name="Lovley D.R."/>
        </authorList>
    </citation>
    <scope>NUCLEOTIDE SEQUENCE [LARGE SCALE GENOMIC DNA]</scope>
    <source>
        <strain evidence="10">DSM 2380 / NBRC 103641 / GraBd1</strain>
    </source>
</reference>
<evidence type="ECO:0000256" key="6">
    <source>
        <dbReference type="PROSITE-ProRule" id="PRU00277"/>
    </source>
</evidence>
<dbReference type="KEGG" id="pca:Pcar_0774"/>
<dbReference type="Pfam" id="PF00254">
    <property type="entry name" value="FKBP_C"/>
    <property type="match status" value="1"/>
</dbReference>
<dbReference type="FunFam" id="3.10.50.40:FF:000004">
    <property type="entry name" value="Peptidyl-prolyl cis-trans isomerase"/>
    <property type="match status" value="1"/>
</dbReference>
<reference evidence="10" key="1">
    <citation type="submission" date="2005-10" db="EMBL/GenBank/DDBJ databases">
        <title>Complete sequence of Pelobacter carbinolicus DSM 2380.</title>
        <authorList>
            <person name="Copeland A."/>
            <person name="Lucas S."/>
            <person name="Lapidus A."/>
            <person name="Barry K."/>
            <person name="Detter J.C."/>
            <person name="Glavina T."/>
            <person name="Hammon N."/>
            <person name="Israni S."/>
            <person name="Pitluck S."/>
            <person name="Chertkov O."/>
            <person name="Schmutz J."/>
            <person name="Larimer F."/>
            <person name="Land M."/>
            <person name="Kyrpides N."/>
            <person name="Ivanova N."/>
            <person name="Richardson P."/>
        </authorList>
    </citation>
    <scope>NUCLEOTIDE SEQUENCE [LARGE SCALE GENOMIC DNA]</scope>
    <source>
        <strain evidence="10">DSM 2380 / NBRC 103641 / GraBd1</strain>
    </source>
</reference>
<dbReference type="Proteomes" id="UP000002534">
    <property type="component" value="Chromosome"/>
</dbReference>
<evidence type="ECO:0000256" key="5">
    <source>
        <dbReference type="ARBA" id="ARBA00023235"/>
    </source>
</evidence>
<dbReference type="AlphaFoldDB" id="Q3A6H4"/>
<dbReference type="GO" id="GO:0006457">
    <property type="term" value="P:protein folding"/>
    <property type="evidence" value="ECO:0007669"/>
    <property type="project" value="InterPro"/>
</dbReference>
<dbReference type="PANTHER" id="PTHR43811">
    <property type="entry name" value="FKBP-TYPE PEPTIDYL-PROLYL CIS-TRANS ISOMERASE FKPA"/>
    <property type="match status" value="1"/>
</dbReference>
<dbReference type="HOGENOM" id="CLU_013615_0_1_7"/>
<dbReference type="InterPro" id="IPR008104">
    <property type="entry name" value="INFPOTNTIATR"/>
</dbReference>
<evidence type="ECO:0000256" key="3">
    <source>
        <dbReference type="ARBA" id="ARBA00022729"/>
    </source>
</evidence>
<accession>Q3A6H4</accession>
<keyword evidence="10" id="KW-1185">Reference proteome</keyword>
<dbReference type="Gene3D" id="1.10.287.460">
    <property type="entry name" value="Peptidyl-prolyl cis-trans isomerase, FKBP-type, N-terminal domain"/>
    <property type="match status" value="1"/>
</dbReference>
<dbReference type="STRING" id="338963.Pcar_0774"/>
<keyword evidence="4 6" id="KW-0697">Rotamase</keyword>
<name>Q3A6H4_SYNC1</name>
<dbReference type="Pfam" id="PF01346">
    <property type="entry name" value="FKBP_N"/>
    <property type="match status" value="1"/>
</dbReference>
<comment type="catalytic activity">
    <reaction evidence="1 6 7">
        <text>[protein]-peptidylproline (omega=180) = [protein]-peptidylproline (omega=0)</text>
        <dbReference type="Rhea" id="RHEA:16237"/>
        <dbReference type="Rhea" id="RHEA-COMP:10747"/>
        <dbReference type="Rhea" id="RHEA-COMP:10748"/>
        <dbReference type="ChEBI" id="CHEBI:83833"/>
        <dbReference type="ChEBI" id="CHEBI:83834"/>
        <dbReference type="EC" id="5.2.1.8"/>
    </reaction>
</comment>